<reference evidence="1" key="1">
    <citation type="submission" date="2020-10" db="EMBL/GenBank/DDBJ databases">
        <title>Taxonomic study of unclassified bacteria belonging to the class Ktedonobacteria.</title>
        <authorList>
            <person name="Yabe S."/>
            <person name="Wang C.M."/>
            <person name="Zheng Y."/>
            <person name="Sakai Y."/>
            <person name="Cavaletti L."/>
            <person name="Monciardini P."/>
            <person name="Donadio S."/>
        </authorList>
    </citation>
    <scope>NUCLEOTIDE SEQUENCE</scope>
    <source>
        <strain evidence="1">SOSP1-1</strain>
    </source>
</reference>
<sequence>MYLDLYPERDQAIRDMLRLPKEEYFPHRDVPLSTIARIMSMSARIRAFIDVISNDPLPESLLNR</sequence>
<dbReference type="AlphaFoldDB" id="A0A8J3MV67"/>
<comment type="caution">
    <text evidence="1">The sequence shown here is derived from an EMBL/GenBank/DDBJ whole genome shotgun (WGS) entry which is preliminary data.</text>
</comment>
<name>A0A8J3MV67_9CHLR</name>
<proteinExistence type="predicted"/>
<protein>
    <submittedName>
        <fullName evidence="1">Uncharacterized protein</fullName>
    </submittedName>
</protein>
<accession>A0A8J3MV67</accession>
<keyword evidence="2" id="KW-1185">Reference proteome</keyword>
<organism evidence="1 2">
    <name type="scientific">Ktedonospora formicarum</name>
    <dbReference type="NCBI Taxonomy" id="2778364"/>
    <lineage>
        <taxon>Bacteria</taxon>
        <taxon>Bacillati</taxon>
        <taxon>Chloroflexota</taxon>
        <taxon>Ktedonobacteria</taxon>
        <taxon>Ktedonobacterales</taxon>
        <taxon>Ktedonobacteraceae</taxon>
        <taxon>Ktedonospora</taxon>
    </lineage>
</organism>
<dbReference type="EMBL" id="BNJF01000003">
    <property type="protein sequence ID" value="GHO47621.1"/>
    <property type="molecule type" value="Genomic_DNA"/>
</dbReference>
<dbReference type="Proteomes" id="UP000612362">
    <property type="component" value="Unassembled WGS sequence"/>
</dbReference>
<gene>
    <name evidence="1" type="ORF">KSX_57840</name>
</gene>
<evidence type="ECO:0000313" key="2">
    <source>
        <dbReference type="Proteomes" id="UP000612362"/>
    </source>
</evidence>
<evidence type="ECO:0000313" key="1">
    <source>
        <dbReference type="EMBL" id="GHO47621.1"/>
    </source>
</evidence>